<comment type="caution">
    <text evidence="1">The sequence shown here is derived from an EMBL/GenBank/DDBJ whole genome shotgun (WGS) entry which is preliminary data.</text>
</comment>
<evidence type="ECO:0000313" key="2">
    <source>
        <dbReference type="Proteomes" id="UP000095601"/>
    </source>
</evidence>
<proteinExistence type="predicted"/>
<organism evidence="1 2">
    <name type="scientific">Cloacibacterium normanense</name>
    <dbReference type="NCBI Taxonomy" id="237258"/>
    <lineage>
        <taxon>Bacteria</taxon>
        <taxon>Pseudomonadati</taxon>
        <taxon>Bacteroidota</taxon>
        <taxon>Flavobacteriia</taxon>
        <taxon>Flavobacteriales</taxon>
        <taxon>Weeksellaceae</taxon>
    </lineage>
</organism>
<evidence type="ECO:0000313" key="1">
    <source>
        <dbReference type="EMBL" id="OEL10105.1"/>
    </source>
</evidence>
<sequence length="42" mass="5273">MVFRFQVACQNKFLTLLFNFHQRIKAFKMKHPCYFFDKQELE</sequence>
<dbReference type="EMBL" id="MKGI01000079">
    <property type="protein sequence ID" value="OEL10105.1"/>
    <property type="molecule type" value="Genomic_DNA"/>
</dbReference>
<dbReference type="Proteomes" id="UP000095601">
    <property type="component" value="Unassembled WGS sequence"/>
</dbReference>
<name>A0A1E5UBS5_9FLAO</name>
<dbReference type="AlphaFoldDB" id="A0A1E5UBS5"/>
<protein>
    <submittedName>
        <fullName evidence="1">Uncharacterized protein</fullName>
    </submittedName>
</protein>
<accession>A0A1E5UBS5</accession>
<gene>
    <name evidence="1" type="ORF">BHF72_0799</name>
</gene>
<reference evidence="1 2" key="1">
    <citation type="submission" date="2016-09" db="EMBL/GenBank/DDBJ databases">
        <authorList>
            <person name="Capua I."/>
            <person name="De Benedictis P."/>
            <person name="Joannis T."/>
            <person name="Lombin L.H."/>
            <person name="Cattoli G."/>
        </authorList>
    </citation>
    <scope>NUCLEOTIDE SEQUENCE [LARGE SCALE GENOMIC DNA]</scope>
    <source>
        <strain evidence="1 2">NRS-1</strain>
    </source>
</reference>
<keyword evidence="2" id="KW-1185">Reference proteome</keyword>